<sequence>MAFRLRSQLSENQIESDVASYLGCITPIWSARFRLISVNEQLTGADKLFNRFLPIYMQFKVSQGLKPERSFTDRIVRTPLTRIIQYREENNLSGNPILYFQLRRQARMATDFQHNILFKLNQPPDQFSLYIAPLTLNDSEYYKLMHPKWYMRLSPFDPFLHRELAVHDAVIRKNILLGNNPFLRHHISIPPHTLVDTHEHHYSYSQTGGDVAWHGGELRQGDFRLSTQMNRILNYFYNSSNIGFTAESFAEFIVKFRQENGMSEYTGRDNDARVDTIRNFAYQLLQQYGITLMLLGDIEG</sequence>
<protein>
    <submittedName>
        <fullName evidence="1">Uncharacterized protein</fullName>
    </submittedName>
</protein>
<name>A0A1G7TA61_9BACT</name>
<dbReference type="RefSeq" id="WP_090155954.1">
    <property type="nucleotide sequence ID" value="NZ_FNAN01000017.1"/>
</dbReference>
<organism evidence="1 2">
    <name type="scientific">Dyadobacter soli</name>
    <dbReference type="NCBI Taxonomy" id="659014"/>
    <lineage>
        <taxon>Bacteria</taxon>
        <taxon>Pseudomonadati</taxon>
        <taxon>Bacteroidota</taxon>
        <taxon>Cytophagia</taxon>
        <taxon>Cytophagales</taxon>
        <taxon>Spirosomataceae</taxon>
        <taxon>Dyadobacter</taxon>
    </lineage>
</organism>
<reference evidence="2" key="1">
    <citation type="submission" date="2016-10" db="EMBL/GenBank/DDBJ databases">
        <authorList>
            <person name="Varghese N."/>
            <person name="Submissions S."/>
        </authorList>
    </citation>
    <scope>NUCLEOTIDE SEQUENCE [LARGE SCALE GENOMIC DNA]</scope>
    <source>
        <strain evidence="2">DSM 25329</strain>
    </source>
</reference>
<accession>A0A1G7TA61</accession>
<dbReference type="AlphaFoldDB" id="A0A1G7TA61"/>
<evidence type="ECO:0000313" key="1">
    <source>
        <dbReference type="EMBL" id="SDG32213.1"/>
    </source>
</evidence>
<dbReference type="OrthoDB" id="1491455at2"/>
<evidence type="ECO:0000313" key="2">
    <source>
        <dbReference type="Proteomes" id="UP000198748"/>
    </source>
</evidence>
<dbReference type="EMBL" id="FNAN01000017">
    <property type="protein sequence ID" value="SDG32213.1"/>
    <property type="molecule type" value="Genomic_DNA"/>
</dbReference>
<gene>
    <name evidence="1" type="ORF">SAMN04487996_117148</name>
</gene>
<proteinExistence type="predicted"/>
<keyword evidence="2" id="KW-1185">Reference proteome</keyword>
<dbReference type="Proteomes" id="UP000198748">
    <property type="component" value="Unassembled WGS sequence"/>
</dbReference>